<sequence length="261" mass="29584">MHVGVDASLSRIHRSLSCVDPMLSEEIIVYKYLARFFEENPLAIKSFSFLVQADWREIDSGRGPDWRYLPQSTVKSRRYCNYGWSQAQVPARGAIRIPNTTISLAKNQMLVVEFPSKPISSWLRKITQNDDASTNLDDAVLDMPHRYQLLVNPAGIHPSQRFKTSSCTFPNDVAAPIVVAQMQLLLLVSTCKTVLATRHSLVDPFNCARQPPTTSSNENQAQRLEFKIQPVASYSNLLLNDFIKSFRLVAILSEIQRYQIP</sequence>
<evidence type="ECO:0000313" key="2">
    <source>
        <dbReference type="Proteomes" id="UP000250235"/>
    </source>
</evidence>
<evidence type="ECO:0000313" key="1">
    <source>
        <dbReference type="EMBL" id="KZV40064.1"/>
    </source>
</evidence>
<name>A0A2Z7C081_9LAMI</name>
<organism evidence="1 2">
    <name type="scientific">Dorcoceras hygrometricum</name>
    <dbReference type="NCBI Taxonomy" id="472368"/>
    <lineage>
        <taxon>Eukaryota</taxon>
        <taxon>Viridiplantae</taxon>
        <taxon>Streptophyta</taxon>
        <taxon>Embryophyta</taxon>
        <taxon>Tracheophyta</taxon>
        <taxon>Spermatophyta</taxon>
        <taxon>Magnoliopsida</taxon>
        <taxon>eudicotyledons</taxon>
        <taxon>Gunneridae</taxon>
        <taxon>Pentapetalae</taxon>
        <taxon>asterids</taxon>
        <taxon>lamiids</taxon>
        <taxon>Lamiales</taxon>
        <taxon>Gesneriaceae</taxon>
        <taxon>Didymocarpoideae</taxon>
        <taxon>Trichosporeae</taxon>
        <taxon>Loxocarpinae</taxon>
        <taxon>Dorcoceras</taxon>
    </lineage>
</organism>
<dbReference type="Proteomes" id="UP000250235">
    <property type="component" value="Unassembled WGS sequence"/>
</dbReference>
<reference evidence="1 2" key="1">
    <citation type="journal article" date="2015" name="Proc. Natl. Acad. Sci. U.S.A.">
        <title>The resurrection genome of Boea hygrometrica: A blueprint for survival of dehydration.</title>
        <authorList>
            <person name="Xiao L."/>
            <person name="Yang G."/>
            <person name="Zhang L."/>
            <person name="Yang X."/>
            <person name="Zhao S."/>
            <person name="Ji Z."/>
            <person name="Zhou Q."/>
            <person name="Hu M."/>
            <person name="Wang Y."/>
            <person name="Chen M."/>
            <person name="Xu Y."/>
            <person name="Jin H."/>
            <person name="Xiao X."/>
            <person name="Hu G."/>
            <person name="Bao F."/>
            <person name="Hu Y."/>
            <person name="Wan P."/>
            <person name="Li L."/>
            <person name="Deng X."/>
            <person name="Kuang T."/>
            <person name="Xiang C."/>
            <person name="Zhu J.K."/>
            <person name="Oliver M.J."/>
            <person name="He Y."/>
        </authorList>
    </citation>
    <scope>NUCLEOTIDE SEQUENCE [LARGE SCALE GENOMIC DNA]</scope>
    <source>
        <strain evidence="2">cv. XS01</strain>
    </source>
</reference>
<gene>
    <name evidence="1" type="ORF">F511_27450</name>
</gene>
<accession>A0A2Z7C081</accession>
<protein>
    <submittedName>
        <fullName evidence="1">Uncharacterized protein</fullName>
    </submittedName>
</protein>
<proteinExistence type="predicted"/>
<keyword evidence="2" id="KW-1185">Reference proteome</keyword>
<dbReference type="EMBL" id="KV000674">
    <property type="protein sequence ID" value="KZV40064.1"/>
    <property type="molecule type" value="Genomic_DNA"/>
</dbReference>
<dbReference type="AlphaFoldDB" id="A0A2Z7C081"/>